<feature type="compositionally biased region" description="Basic and acidic residues" evidence="1">
    <location>
        <begin position="32"/>
        <end position="53"/>
    </location>
</feature>
<name>A0A6J4UE25_9BACT</name>
<protein>
    <submittedName>
        <fullName evidence="2">Uncharacterized protein</fullName>
    </submittedName>
</protein>
<reference evidence="2" key="1">
    <citation type="submission" date="2020-02" db="EMBL/GenBank/DDBJ databases">
        <authorList>
            <person name="Meier V. D."/>
        </authorList>
    </citation>
    <scope>NUCLEOTIDE SEQUENCE</scope>
    <source>
        <strain evidence="2">AVDCRST_MAG59</strain>
    </source>
</reference>
<dbReference type="EMBL" id="CADCWF010000077">
    <property type="protein sequence ID" value="CAA9545753.1"/>
    <property type="molecule type" value="Genomic_DNA"/>
</dbReference>
<sequence length="86" mass="9082">MTIAALRRVAQPAQAGEGTLPDGTSGPTSLDQVHDRGPRQANVDRGERIDRQATDTVPQSGFYGDCRANKADVFVLAGADGRACQK</sequence>
<organism evidence="2">
    <name type="scientific">uncultured Thermomicrobiales bacterium</name>
    <dbReference type="NCBI Taxonomy" id="1645740"/>
    <lineage>
        <taxon>Bacteria</taxon>
        <taxon>Pseudomonadati</taxon>
        <taxon>Thermomicrobiota</taxon>
        <taxon>Thermomicrobia</taxon>
        <taxon>Thermomicrobiales</taxon>
        <taxon>environmental samples</taxon>
    </lineage>
</organism>
<proteinExistence type="predicted"/>
<evidence type="ECO:0000256" key="1">
    <source>
        <dbReference type="SAM" id="MobiDB-lite"/>
    </source>
</evidence>
<dbReference type="AlphaFoldDB" id="A0A6J4UE25"/>
<evidence type="ECO:0000313" key="2">
    <source>
        <dbReference type="EMBL" id="CAA9545753.1"/>
    </source>
</evidence>
<accession>A0A6J4UE25</accession>
<gene>
    <name evidence="2" type="ORF">AVDCRST_MAG59-1234</name>
</gene>
<feature type="region of interest" description="Disordered" evidence="1">
    <location>
        <begin position="1"/>
        <end position="62"/>
    </location>
</feature>